<reference evidence="1 2" key="1">
    <citation type="submission" date="2016-10" db="EMBL/GenBank/DDBJ databases">
        <authorList>
            <person name="de Groot N.N."/>
        </authorList>
    </citation>
    <scope>NUCLEOTIDE SEQUENCE [LARGE SCALE GENOMIC DNA]</scope>
    <source>
        <strain evidence="1 2">NLAE-zl-G419</strain>
    </source>
</reference>
<proteinExistence type="predicted"/>
<protein>
    <submittedName>
        <fullName evidence="1">Uncharacterized protein</fullName>
    </submittedName>
</protein>
<evidence type="ECO:0000313" key="2">
    <source>
        <dbReference type="Proteomes" id="UP000182135"/>
    </source>
</evidence>
<sequence>MKTNKKIYSSKRASFAALIVIFLLLQGILEFGFGLSLFVFGLNPNFIRLILIIVLILFPLFDGTPATTKQDKINRILYTVFATILILGGVFFYMLGFSDDKYFSFKNPSGNKTLVVSERSAWFYGNSTFYVRKYGIFIKDINQSIGTDDGFRPFSTNQYSIEWTDDYNVVINYDFGGGGSQWFTTTVKLK</sequence>
<name>A0A1I2Q0I6_9CLOT</name>
<dbReference type="eggNOG" id="ENOG5033BXD">
    <property type="taxonomic scope" value="Bacteria"/>
</dbReference>
<dbReference type="AlphaFoldDB" id="A0A1I2Q0I6"/>
<dbReference type="OrthoDB" id="1914126at2"/>
<dbReference type="RefSeq" id="WP_051196248.1">
    <property type="nucleotide sequence ID" value="NZ_FOOE01000033.1"/>
</dbReference>
<dbReference type="EMBL" id="FOOE01000033">
    <property type="protein sequence ID" value="SFG19777.1"/>
    <property type="molecule type" value="Genomic_DNA"/>
</dbReference>
<accession>A0A1I2Q0I6</accession>
<evidence type="ECO:0000313" key="1">
    <source>
        <dbReference type="EMBL" id="SFG19777.1"/>
    </source>
</evidence>
<keyword evidence="2" id="KW-1185">Reference proteome</keyword>
<dbReference type="Proteomes" id="UP000182135">
    <property type="component" value="Unassembled WGS sequence"/>
</dbReference>
<organism evidence="1 2">
    <name type="scientific">Clostridium cadaveris</name>
    <dbReference type="NCBI Taxonomy" id="1529"/>
    <lineage>
        <taxon>Bacteria</taxon>
        <taxon>Bacillati</taxon>
        <taxon>Bacillota</taxon>
        <taxon>Clostridia</taxon>
        <taxon>Eubacteriales</taxon>
        <taxon>Clostridiaceae</taxon>
        <taxon>Clostridium</taxon>
    </lineage>
</organism>
<gene>
    <name evidence="1" type="ORF">SAMN04487885_13314</name>
</gene>